<reference evidence="1" key="1">
    <citation type="submission" date="2013-04" db="EMBL/GenBank/DDBJ databases">
        <title>Comparative Genomics of Relapsing Fever Spirochetes.</title>
        <authorList>
            <person name="Schwan T.G."/>
            <person name="Raffel S.J."/>
            <person name="Porcella S.F."/>
            <person name="Martens C.A."/>
            <person name="Bruno D.P."/>
            <person name="Ricklefs S.M."/>
            <person name="Barbian K.B."/>
        </authorList>
    </citation>
    <scope>NUCLEOTIDE SEQUENCE</scope>
    <source>
        <strain evidence="1">Co53</strain>
        <plasmid evidence="1">unnamed</plasmid>
    </source>
</reference>
<geneLocation type="plasmid" evidence="1">
    <name>unnamed</name>
</geneLocation>
<sequence>MLKNMSRFKKSFDDYIVYFKEGKLNDVSIAKEMGVSKANVSKMRHKWKGVKANSEYVRDNDKLTIHEVTLTNILLHATSSNAQIRYLKNQFGMLSNNRFKITF</sequence>
<name>W5SXJ1_9SPIR</name>
<organism evidence="1">
    <name type="scientific">Borrelia coriaceae ATCC 43381</name>
    <dbReference type="NCBI Taxonomy" id="1408429"/>
    <lineage>
        <taxon>Bacteria</taxon>
        <taxon>Pseudomonadati</taxon>
        <taxon>Spirochaetota</taxon>
        <taxon>Spirochaetia</taxon>
        <taxon>Spirochaetales</taxon>
        <taxon>Borreliaceae</taxon>
        <taxon>Borrelia</taxon>
    </lineage>
</organism>
<dbReference type="AlphaFoldDB" id="W5SXJ1"/>
<protein>
    <submittedName>
        <fullName evidence="1">Uncharacterized protein</fullName>
    </submittedName>
</protein>
<dbReference type="HOGENOM" id="CLU_165301_0_0_12"/>
<evidence type="ECO:0000313" key="1">
    <source>
        <dbReference type="EMBL" id="AHH11630.1"/>
    </source>
</evidence>
<proteinExistence type="predicted"/>
<dbReference type="Pfam" id="PF04645">
    <property type="entry name" value="DUF603"/>
    <property type="match status" value="1"/>
</dbReference>
<accession>W5SXJ1</accession>
<keyword evidence="1" id="KW-0614">Plasmid</keyword>
<dbReference type="InterPro" id="IPR006739">
    <property type="entry name" value="DUF603"/>
</dbReference>
<dbReference type="EMBL" id="CP005761">
    <property type="protein sequence ID" value="AHH11630.1"/>
    <property type="molecule type" value="Genomic_DNA"/>
</dbReference>
<gene>
    <name evidence="1" type="ORF">BCO_0010704</name>
</gene>